<proteinExistence type="predicted"/>
<feature type="transmembrane region" description="Helical" evidence="5">
    <location>
        <begin position="242"/>
        <end position="262"/>
    </location>
</feature>
<dbReference type="OrthoDB" id="5357315at2759"/>
<dbReference type="GO" id="GO:0006511">
    <property type="term" value="P:ubiquitin-dependent protein catabolic process"/>
    <property type="evidence" value="ECO:0007669"/>
    <property type="project" value="TreeGrafter"/>
</dbReference>
<dbReference type="GO" id="GO:0005634">
    <property type="term" value="C:nucleus"/>
    <property type="evidence" value="ECO:0007669"/>
    <property type="project" value="TreeGrafter"/>
</dbReference>
<evidence type="ECO:0000256" key="4">
    <source>
        <dbReference type="PROSITE-ProRule" id="PRU00175"/>
    </source>
</evidence>
<dbReference type="GO" id="GO:0061630">
    <property type="term" value="F:ubiquitin protein ligase activity"/>
    <property type="evidence" value="ECO:0007669"/>
    <property type="project" value="TreeGrafter"/>
</dbReference>
<feature type="domain" description="RING-type" evidence="6">
    <location>
        <begin position="409"/>
        <end position="450"/>
    </location>
</feature>
<keyword evidence="2 4" id="KW-0863">Zinc-finger</keyword>
<evidence type="ECO:0000256" key="3">
    <source>
        <dbReference type="ARBA" id="ARBA00022833"/>
    </source>
</evidence>
<dbReference type="GO" id="GO:0008270">
    <property type="term" value="F:zinc ion binding"/>
    <property type="evidence" value="ECO:0007669"/>
    <property type="project" value="UniProtKB-KW"/>
</dbReference>
<dbReference type="PROSITE" id="PS50089">
    <property type="entry name" value="ZF_RING_2"/>
    <property type="match status" value="1"/>
</dbReference>
<evidence type="ECO:0000256" key="1">
    <source>
        <dbReference type="ARBA" id="ARBA00022723"/>
    </source>
</evidence>
<dbReference type="EMBL" id="AGNL01047993">
    <property type="protein sequence ID" value="EJK46102.1"/>
    <property type="molecule type" value="Genomic_DNA"/>
</dbReference>
<keyword evidence="5" id="KW-0812">Transmembrane</keyword>
<dbReference type="AlphaFoldDB" id="K0RHJ5"/>
<evidence type="ECO:0000259" key="6">
    <source>
        <dbReference type="PROSITE" id="PS50089"/>
    </source>
</evidence>
<reference evidence="7 8" key="1">
    <citation type="journal article" date="2012" name="Genome Biol.">
        <title>Genome and low-iron response of an oceanic diatom adapted to chronic iron limitation.</title>
        <authorList>
            <person name="Lommer M."/>
            <person name="Specht M."/>
            <person name="Roy A.S."/>
            <person name="Kraemer L."/>
            <person name="Andreson R."/>
            <person name="Gutowska M.A."/>
            <person name="Wolf J."/>
            <person name="Bergner S.V."/>
            <person name="Schilhabel M.B."/>
            <person name="Klostermeier U.C."/>
            <person name="Beiko R.G."/>
            <person name="Rosenstiel P."/>
            <person name="Hippler M."/>
            <person name="Laroche J."/>
        </authorList>
    </citation>
    <scope>NUCLEOTIDE SEQUENCE [LARGE SCALE GENOMIC DNA]</scope>
    <source>
        <strain evidence="7 8">CCMP1005</strain>
    </source>
</reference>
<accession>K0RHJ5</accession>
<dbReference type="InterPro" id="IPR013083">
    <property type="entry name" value="Znf_RING/FYVE/PHD"/>
</dbReference>
<dbReference type="Gene3D" id="3.30.40.10">
    <property type="entry name" value="Zinc/RING finger domain, C3HC4 (zinc finger)"/>
    <property type="match status" value="1"/>
</dbReference>
<name>K0RHJ5_THAOC</name>
<sequence length="455" mass="50794">MPSPSQDRAGGIAVAAAISEREAGRVVSGRVESSALVASMLKASRSEGRHCFIETWLEVAVEADWPAVLGWELSYPCWEYFYGLLLCDVGSGIDLRRTIDKDLTTVATASVYGTDEVVTLQPRSLADIALANAEVAYKKRVDYQNYLLKQEQEAAQRRENIKKKRAEEALWRHRQIDETVAHAANDTELEGIIDIPNPNTTAIDADHEQYVKRLTSLQVRRTPPLAAQRGGRGRRLKGGERSLGFLGFFLIMTCFTCVRVMLNRAIIWMGTANTTREQRDVATRDGSPMAAMATVLTVGQNAATLRRTARARAYQRQFERFVDRLNAERTSNGEQPIPAETLRHLVNARDFTGNDYEQLHEYADRNGVAPGSIFNIIGATRAEIDRCPSRTVGSDDDLLRPRAGEMQKCSICLEHYQVGDVARTVPCFHSFHARCIDPWLEQRAECPICKHSAIG</sequence>
<evidence type="ECO:0000256" key="5">
    <source>
        <dbReference type="SAM" id="Phobius"/>
    </source>
</evidence>
<organism evidence="7 8">
    <name type="scientific">Thalassiosira oceanica</name>
    <name type="common">Marine diatom</name>
    <dbReference type="NCBI Taxonomy" id="159749"/>
    <lineage>
        <taxon>Eukaryota</taxon>
        <taxon>Sar</taxon>
        <taxon>Stramenopiles</taxon>
        <taxon>Ochrophyta</taxon>
        <taxon>Bacillariophyta</taxon>
        <taxon>Coscinodiscophyceae</taxon>
        <taxon>Thalassiosirophycidae</taxon>
        <taxon>Thalassiosirales</taxon>
        <taxon>Thalassiosiraceae</taxon>
        <taxon>Thalassiosira</taxon>
    </lineage>
</organism>
<keyword evidence="3" id="KW-0862">Zinc</keyword>
<comment type="caution">
    <text evidence="7">The sequence shown here is derived from an EMBL/GenBank/DDBJ whole genome shotgun (WGS) entry which is preliminary data.</text>
</comment>
<evidence type="ECO:0000313" key="8">
    <source>
        <dbReference type="Proteomes" id="UP000266841"/>
    </source>
</evidence>
<dbReference type="CDD" id="cd16454">
    <property type="entry name" value="RING-H2_PA-TM-RING"/>
    <property type="match status" value="1"/>
</dbReference>
<dbReference type="InterPro" id="IPR051834">
    <property type="entry name" value="RING_finger_E3_ligase"/>
</dbReference>
<dbReference type="Proteomes" id="UP000266841">
    <property type="component" value="Unassembled WGS sequence"/>
</dbReference>
<dbReference type="eggNOG" id="KOG0800">
    <property type="taxonomic scope" value="Eukaryota"/>
</dbReference>
<dbReference type="InterPro" id="IPR001841">
    <property type="entry name" value="Znf_RING"/>
</dbReference>
<dbReference type="PANTHER" id="PTHR45931:SF3">
    <property type="entry name" value="RING ZINC FINGER-CONTAINING PROTEIN"/>
    <property type="match status" value="1"/>
</dbReference>
<evidence type="ECO:0000313" key="7">
    <source>
        <dbReference type="EMBL" id="EJK46102.1"/>
    </source>
</evidence>
<keyword evidence="1" id="KW-0479">Metal-binding</keyword>
<keyword evidence="8" id="KW-1185">Reference proteome</keyword>
<keyword evidence="5" id="KW-0472">Membrane</keyword>
<dbReference type="SUPFAM" id="SSF57850">
    <property type="entry name" value="RING/U-box"/>
    <property type="match status" value="1"/>
</dbReference>
<dbReference type="PANTHER" id="PTHR45931">
    <property type="entry name" value="SI:CH211-59O9.10"/>
    <property type="match status" value="1"/>
</dbReference>
<dbReference type="Pfam" id="PF13639">
    <property type="entry name" value="zf-RING_2"/>
    <property type="match status" value="1"/>
</dbReference>
<protein>
    <recommendedName>
        <fullName evidence="6">RING-type domain-containing protein</fullName>
    </recommendedName>
</protein>
<keyword evidence="5" id="KW-1133">Transmembrane helix</keyword>
<evidence type="ECO:0000256" key="2">
    <source>
        <dbReference type="ARBA" id="ARBA00022771"/>
    </source>
</evidence>
<gene>
    <name evidence="7" type="ORF">THAOC_35250</name>
</gene>
<dbReference type="SMART" id="SM00184">
    <property type="entry name" value="RING"/>
    <property type="match status" value="1"/>
</dbReference>